<dbReference type="RefSeq" id="WP_049988946.1">
    <property type="nucleotide sequence ID" value="NZ_FOIS01000002.1"/>
</dbReference>
<proteinExistence type="predicted"/>
<dbReference type="AlphaFoldDB" id="A0A1I0NM92"/>
<protein>
    <recommendedName>
        <fullName evidence="3">SpoIIAA-like</fullName>
    </recommendedName>
</protein>
<evidence type="ECO:0000313" key="2">
    <source>
        <dbReference type="Proteomes" id="UP000183275"/>
    </source>
</evidence>
<gene>
    <name evidence="1" type="ORF">SAMN05216285_1894</name>
</gene>
<dbReference type="EMBL" id="FOIS01000002">
    <property type="protein sequence ID" value="SEW02458.1"/>
    <property type="molecule type" value="Genomic_DNA"/>
</dbReference>
<sequence length="129" mass="14865">MNYYDSDVLTVEWDPELEAVVMNWHDFAQSEVYRNGLNQGLKLVVEKEASNWLADLRDLGTVTQEDQQWTQDVWHPRAFETSLANMAIVQPKSVITNLSVDDLVQEVGSNVTSHMFDNRPDAEVWLRGR</sequence>
<evidence type="ECO:0008006" key="3">
    <source>
        <dbReference type="Google" id="ProtNLM"/>
    </source>
</evidence>
<accession>A0A1I0NM92</accession>
<dbReference type="STRING" id="1202768.SAMN05216285_1894"/>
<evidence type="ECO:0000313" key="1">
    <source>
        <dbReference type="EMBL" id="SEW02458.1"/>
    </source>
</evidence>
<dbReference type="eggNOG" id="arCOG10953">
    <property type="taxonomic scope" value="Archaea"/>
</dbReference>
<keyword evidence="2" id="KW-1185">Reference proteome</keyword>
<organism evidence="1 2">
    <name type="scientific">Natrinema salifodinae</name>
    <dbReference type="NCBI Taxonomy" id="1202768"/>
    <lineage>
        <taxon>Archaea</taxon>
        <taxon>Methanobacteriati</taxon>
        <taxon>Methanobacteriota</taxon>
        <taxon>Stenosarchaea group</taxon>
        <taxon>Halobacteria</taxon>
        <taxon>Halobacteriales</taxon>
        <taxon>Natrialbaceae</taxon>
        <taxon>Natrinema</taxon>
    </lineage>
</organism>
<reference evidence="2" key="1">
    <citation type="submission" date="2016-10" db="EMBL/GenBank/DDBJ databases">
        <authorList>
            <person name="Varghese N."/>
        </authorList>
    </citation>
    <scope>NUCLEOTIDE SEQUENCE [LARGE SCALE GENOMIC DNA]</scope>
    <source>
        <strain evidence="2">CGMCC 1.12284</strain>
    </source>
</reference>
<name>A0A1I0NM92_9EURY</name>
<dbReference type="OrthoDB" id="320547at2157"/>
<dbReference type="Proteomes" id="UP000183275">
    <property type="component" value="Unassembled WGS sequence"/>
</dbReference>